<name>A0A9X8MXJ1_9ACTN</name>
<reference evidence="5" key="1">
    <citation type="submission" date="2016-11" db="EMBL/GenBank/DDBJ databases">
        <authorList>
            <person name="Jaros S."/>
            <person name="Januszkiewicz K."/>
            <person name="Wedrychowicz H."/>
        </authorList>
    </citation>
    <scope>NUCLEOTIDE SEQUENCE [LARGE SCALE GENOMIC DNA]</scope>
    <source>
        <strain evidence="5">CGMCC 4.3555</strain>
    </source>
</reference>
<feature type="region of interest" description="Disordered" evidence="2">
    <location>
        <begin position="1"/>
        <end position="29"/>
    </location>
</feature>
<evidence type="ECO:0000313" key="4">
    <source>
        <dbReference type="EMBL" id="SHM19863.1"/>
    </source>
</evidence>
<dbReference type="EMBL" id="FRBK01000009">
    <property type="protein sequence ID" value="SHM19863.1"/>
    <property type="molecule type" value="Genomic_DNA"/>
</dbReference>
<evidence type="ECO:0000256" key="2">
    <source>
        <dbReference type="SAM" id="MobiDB-lite"/>
    </source>
</evidence>
<dbReference type="Proteomes" id="UP000184388">
    <property type="component" value="Unassembled WGS sequence"/>
</dbReference>
<dbReference type="InterPro" id="IPR013762">
    <property type="entry name" value="Integrase-like_cat_sf"/>
</dbReference>
<dbReference type="SUPFAM" id="SSF56349">
    <property type="entry name" value="DNA breaking-rejoining enzymes"/>
    <property type="match status" value="1"/>
</dbReference>
<dbReference type="GO" id="GO:0006310">
    <property type="term" value="P:DNA recombination"/>
    <property type="evidence" value="ECO:0007669"/>
    <property type="project" value="UniProtKB-KW"/>
</dbReference>
<feature type="domain" description="Tyr recombinase" evidence="3">
    <location>
        <begin position="29"/>
        <end position="187"/>
    </location>
</feature>
<comment type="caution">
    <text evidence="4">The sequence shown here is derived from an EMBL/GenBank/DDBJ whole genome shotgun (WGS) entry which is preliminary data.</text>
</comment>
<dbReference type="InterPro" id="IPR011010">
    <property type="entry name" value="DNA_brk_join_enz"/>
</dbReference>
<dbReference type="InterPro" id="IPR002104">
    <property type="entry name" value="Integrase_catalytic"/>
</dbReference>
<proteinExistence type="predicted"/>
<dbReference type="PROSITE" id="PS51898">
    <property type="entry name" value="TYR_RECOMBINASE"/>
    <property type="match status" value="1"/>
</dbReference>
<keyword evidence="1" id="KW-0233">DNA recombination</keyword>
<dbReference type="Pfam" id="PF00589">
    <property type="entry name" value="Phage_integrase"/>
    <property type="match status" value="1"/>
</dbReference>
<feature type="region of interest" description="Disordered" evidence="2">
    <location>
        <begin position="138"/>
        <end position="187"/>
    </location>
</feature>
<evidence type="ECO:0000313" key="5">
    <source>
        <dbReference type="Proteomes" id="UP000184388"/>
    </source>
</evidence>
<dbReference type="AlphaFoldDB" id="A0A9X8MXJ1"/>
<dbReference type="RefSeq" id="WP_079181994.1">
    <property type="nucleotide sequence ID" value="NZ_FRBK01000009.1"/>
</dbReference>
<dbReference type="GO" id="GO:0003677">
    <property type="term" value="F:DNA binding"/>
    <property type="evidence" value="ECO:0007669"/>
    <property type="project" value="InterPro"/>
</dbReference>
<organism evidence="4 5">
    <name type="scientific">Streptomyces yunnanensis</name>
    <dbReference type="NCBI Taxonomy" id="156453"/>
    <lineage>
        <taxon>Bacteria</taxon>
        <taxon>Bacillati</taxon>
        <taxon>Actinomycetota</taxon>
        <taxon>Actinomycetes</taxon>
        <taxon>Kitasatosporales</taxon>
        <taxon>Streptomycetaceae</taxon>
        <taxon>Streptomyces</taxon>
    </lineage>
</organism>
<gene>
    <name evidence="4" type="ORF">SAMN05216268_10990</name>
</gene>
<evidence type="ECO:0000259" key="3">
    <source>
        <dbReference type="PROSITE" id="PS51898"/>
    </source>
</evidence>
<dbReference type="Gene3D" id="1.10.443.10">
    <property type="entry name" value="Intergrase catalytic core"/>
    <property type="match status" value="1"/>
</dbReference>
<sequence>METSAMLYDANEAEDARSSCPGRGTRNDRTVSLMPADQYERLLNNEDIPTEHRAVWALLRDGHTRVTEALSLDVRDVDLGQGTARIDHPKLSTDPKVVPISDRAIELLRQAKGDREAGPLITGARGRPLSHETASRVARQAGATSIHAFRPGRTRPARRLAVDRQPSGQTTAHDQHEDTANDAHQPS</sequence>
<dbReference type="GO" id="GO:0015074">
    <property type="term" value="P:DNA integration"/>
    <property type="evidence" value="ECO:0007669"/>
    <property type="project" value="InterPro"/>
</dbReference>
<accession>A0A9X8MXJ1</accession>
<evidence type="ECO:0000256" key="1">
    <source>
        <dbReference type="ARBA" id="ARBA00023172"/>
    </source>
</evidence>
<protein>
    <submittedName>
        <fullName evidence="4">Phage integrase family protein</fullName>
    </submittedName>
</protein>